<dbReference type="PANTHER" id="PTHR37984:SF9">
    <property type="entry name" value="INTEGRASE CATALYTIC DOMAIN-CONTAINING PROTEIN"/>
    <property type="match status" value="1"/>
</dbReference>
<reference evidence="6" key="3">
    <citation type="submission" date="2025-08" db="UniProtKB">
        <authorList>
            <consortium name="Ensembl"/>
        </authorList>
    </citation>
    <scope>IDENTIFICATION</scope>
</reference>
<dbReference type="Pfam" id="PF17921">
    <property type="entry name" value="Integrase_H2C2"/>
    <property type="match status" value="1"/>
</dbReference>
<evidence type="ECO:0000313" key="6">
    <source>
        <dbReference type="Ensembl" id="ENSAMXP00000028491.1"/>
    </source>
</evidence>
<evidence type="ECO:0000259" key="4">
    <source>
        <dbReference type="PROSITE" id="PS50878"/>
    </source>
</evidence>
<dbReference type="FunFam" id="1.10.340.70:FF:000003">
    <property type="entry name" value="Protein CBG25708"/>
    <property type="match status" value="1"/>
</dbReference>
<dbReference type="PROSITE" id="PS50878">
    <property type="entry name" value="RT_POL"/>
    <property type="match status" value="1"/>
</dbReference>
<dbReference type="InterPro" id="IPR012337">
    <property type="entry name" value="RNaseH-like_sf"/>
</dbReference>
<dbReference type="InterPro" id="IPR000477">
    <property type="entry name" value="RT_dom"/>
</dbReference>
<dbReference type="Gene3D" id="3.30.420.10">
    <property type="entry name" value="Ribonuclease H-like superfamily/Ribonuclease H"/>
    <property type="match status" value="1"/>
</dbReference>
<evidence type="ECO:0000256" key="3">
    <source>
        <dbReference type="ARBA" id="ARBA00039658"/>
    </source>
</evidence>
<dbReference type="InterPro" id="IPR050951">
    <property type="entry name" value="Retrovirus_Pol_polyprotein"/>
</dbReference>
<evidence type="ECO:0000256" key="2">
    <source>
        <dbReference type="ARBA" id="ARBA00012180"/>
    </source>
</evidence>
<dbReference type="Proteomes" id="UP000018467">
    <property type="component" value="Unassembled WGS sequence"/>
</dbReference>
<dbReference type="InterPro" id="IPR043128">
    <property type="entry name" value="Rev_trsase/Diguanyl_cyclase"/>
</dbReference>
<dbReference type="InterPro" id="IPR041577">
    <property type="entry name" value="RT_RNaseH_2"/>
</dbReference>
<proteinExistence type="inferred from homology"/>
<dbReference type="CDD" id="cd09274">
    <property type="entry name" value="RNase_HI_RT_Ty3"/>
    <property type="match status" value="1"/>
</dbReference>
<feature type="domain" description="Reverse transcriptase" evidence="4">
    <location>
        <begin position="1"/>
        <end position="51"/>
    </location>
</feature>
<reference evidence="6" key="4">
    <citation type="submission" date="2025-09" db="UniProtKB">
        <authorList>
            <consortium name="Ensembl"/>
        </authorList>
    </citation>
    <scope>IDENTIFICATION</scope>
</reference>
<dbReference type="EC" id="3.1.26.4" evidence="2"/>
<dbReference type="InterPro" id="IPR043502">
    <property type="entry name" value="DNA/RNA_pol_sf"/>
</dbReference>
<evidence type="ECO:0000259" key="5">
    <source>
        <dbReference type="PROSITE" id="PS50994"/>
    </source>
</evidence>
<feature type="domain" description="Integrase catalytic" evidence="5">
    <location>
        <begin position="424"/>
        <end position="519"/>
    </location>
</feature>
<sequence>MDDVLIWGSTQAEHDARVHAVLQRAQEAGITLNTAKCEFSKTTVKFLGYIISPEGVTPDPEKTRAVREMDPPQNISELRSFLGMVNQLGKFVPNLAEKDKALRDLLSKKNQWYWASEQSKAFTSLKKELSSTPVLQLYDPNKNLKISANASSYGLGGVLLQEQQGTWAPVAYASRALTCTEQRYAQVEKEVQALTWACERFCDFIIGLHFELETDHKPPVSLLGGQALDTLPLRIQRFRMRLMRYRYTITHVPGKSLTTADTLSRAPLKSGGVADDGQWEETNIYVDSVLANLPSSEAYMSELRKQLCADSICSEVMRYCAEGWPDCSRLDSLVRPNWAERAVLSTHNGLLLRGTRLVIPSVMRNSVQEKIHEGHQGIVKCRERAKQSVWWPGLSSQIEELVLNCTACVKERNNTAEPLMPTKLPDRPWQKLGADLFTLKNANYLLVVDYFSRYIEIAQLSPTRCADVIVHLKSVFARHGIPETLITDNGPQFSGAQMSAFAAEYEFVHVTSSPRYPQR</sequence>
<dbReference type="GO" id="GO:0004523">
    <property type="term" value="F:RNA-DNA hybrid ribonuclease activity"/>
    <property type="evidence" value="ECO:0007669"/>
    <property type="project" value="UniProtKB-EC"/>
</dbReference>
<dbReference type="GO" id="GO:0003676">
    <property type="term" value="F:nucleic acid binding"/>
    <property type="evidence" value="ECO:0007669"/>
    <property type="project" value="InterPro"/>
</dbReference>
<reference evidence="7" key="2">
    <citation type="journal article" date="2014" name="Nat. Commun.">
        <title>The cavefish genome reveals candidate genes for eye loss.</title>
        <authorList>
            <person name="McGaugh S.E."/>
            <person name="Gross J.B."/>
            <person name="Aken B."/>
            <person name="Blin M."/>
            <person name="Borowsky R."/>
            <person name="Chalopin D."/>
            <person name="Hinaux H."/>
            <person name="Jeffery W.R."/>
            <person name="Keene A."/>
            <person name="Ma L."/>
            <person name="Minx P."/>
            <person name="Murphy D."/>
            <person name="O'Quin K.E."/>
            <person name="Retaux S."/>
            <person name="Rohner N."/>
            <person name="Searle S.M."/>
            <person name="Stahl B.A."/>
            <person name="Tabin C."/>
            <person name="Volff J.N."/>
            <person name="Yoshizawa M."/>
            <person name="Warren W.C."/>
        </authorList>
    </citation>
    <scope>NUCLEOTIDE SEQUENCE [LARGE SCALE GENOMIC DNA]</scope>
    <source>
        <strain evidence="7">female</strain>
    </source>
</reference>
<dbReference type="PROSITE" id="PS50994">
    <property type="entry name" value="INTEGRASE"/>
    <property type="match status" value="1"/>
</dbReference>
<evidence type="ECO:0000313" key="7">
    <source>
        <dbReference type="Proteomes" id="UP000018467"/>
    </source>
</evidence>
<dbReference type="Gene3D" id="1.10.340.70">
    <property type="match status" value="1"/>
</dbReference>
<dbReference type="InterPro" id="IPR041588">
    <property type="entry name" value="Integrase_H2C2"/>
</dbReference>
<reference evidence="7" key="1">
    <citation type="submission" date="2013-03" db="EMBL/GenBank/DDBJ databases">
        <authorList>
            <person name="Jeffery W."/>
            <person name="Warren W."/>
            <person name="Wilson R.K."/>
        </authorList>
    </citation>
    <scope>NUCLEOTIDE SEQUENCE</scope>
    <source>
        <strain evidence="7">female</strain>
    </source>
</reference>
<dbReference type="GeneTree" id="ENSGT01140000282569"/>
<dbReference type="Ensembl" id="ENSAMXT00000047217.1">
    <property type="protein sequence ID" value="ENSAMXP00000028491.1"/>
    <property type="gene ID" value="ENSAMXG00000031109.1"/>
</dbReference>
<dbReference type="InterPro" id="IPR001584">
    <property type="entry name" value="Integrase_cat-core"/>
</dbReference>
<dbReference type="GO" id="GO:0015074">
    <property type="term" value="P:DNA integration"/>
    <property type="evidence" value="ECO:0007669"/>
    <property type="project" value="InterPro"/>
</dbReference>
<dbReference type="SUPFAM" id="SSF56672">
    <property type="entry name" value="DNA/RNA polymerases"/>
    <property type="match status" value="1"/>
</dbReference>
<dbReference type="AlphaFoldDB" id="A0A3B1IFN4"/>
<dbReference type="PANTHER" id="PTHR37984">
    <property type="entry name" value="PROTEIN CBG26694"/>
    <property type="match status" value="1"/>
</dbReference>
<dbReference type="InterPro" id="IPR036397">
    <property type="entry name" value="RNaseH_sf"/>
</dbReference>
<dbReference type="Pfam" id="PF00078">
    <property type="entry name" value="RVT_1"/>
    <property type="match status" value="1"/>
</dbReference>
<keyword evidence="7" id="KW-1185">Reference proteome</keyword>
<dbReference type="SUPFAM" id="SSF53098">
    <property type="entry name" value="Ribonuclease H-like"/>
    <property type="match status" value="1"/>
</dbReference>
<accession>A0A3B1IFN4</accession>
<dbReference type="InParanoid" id="A0A3B1IFN4"/>
<comment type="similarity">
    <text evidence="1">Belongs to the beta type-B retroviral polymerase family. HERV class-II K(HML-2) pol subfamily.</text>
</comment>
<protein>
    <recommendedName>
        <fullName evidence="3">Gypsy retrotransposon integrase-like protein 1</fullName>
        <ecNumber evidence="2">3.1.26.4</ecNumber>
    </recommendedName>
</protein>
<evidence type="ECO:0000256" key="1">
    <source>
        <dbReference type="ARBA" id="ARBA00010879"/>
    </source>
</evidence>
<dbReference type="FunFam" id="3.30.70.270:FF:000026">
    <property type="entry name" value="Transposon Ty3-G Gag-Pol polyprotein"/>
    <property type="match status" value="1"/>
</dbReference>
<dbReference type="Pfam" id="PF00665">
    <property type="entry name" value="rve"/>
    <property type="match status" value="1"/>
</dbReference>
<dbReference type="Pfam" id="PF17919">
    <property type="entry name" value="RT_RNaseH_2"/>
    <property type="match status" value="1"/>
</dbReference>
<dbReference type="Gene3D" id="3.30.70.270">
    <property type="match status" value="2"/>
</dbReference>
<organism evidence="6 7">
    <name type="scientific">Astyanax mexicanus</name>
    <name type="common">Blind cave fish</name>
    <name type="synonym">Astyanax fasciatus mexicanus</name>
    <dbReference type="NCBI Taxonomy" id="7994"/>
    <lineage>
        <taxon>Eukaryota</taxon>
        <taxon>Metazoa</taxon>
        <taxon>Chordata</taxon>
        <taxon>Craniata</taxon>
        <taxon>Vertebrata</taxon>
        <taxon>Euteleostomi</taxon>
        <taxon>Actinopterygii</taxon>
        <taxon>Neopterygii</taxon>
        <taxon>Teleostei</taxon>
        <taxon>Ostariophysi</taxon>
        <taxon>Characiformes</taxon>
        <taxon>Characoidei</taxon>
        <taxon>Acestrorhamphidae</taxon>
        <taxon>Acestrorhamphinae</taxon>
        <taxon>Astyanax</taxon>
    </lineage>
</organism>
<dbReference type="FunFam" id="3.10.20.370:FF:000001">
    <property type="entry name" value="Retrovirus-related Pol polyprotein from transposon 17.6-like protein"/>
    <property type="match status" value="1"/>
</dbReference>
<name>A0A3B1IFN4_ASTMX</name>